<dbReference type="GO" id="GO:0016787">
    <property type="term" value="F:hydrolase activity"/>
    <property type="evidence" value="ECO:0007669"/>
    <property type="project" value="UniProtKB-KW"/>
</dbReference>
<gene>
    <name evidence="9" type="ORF">M595_3792</name>
</gene>
<name>U7QEB9_9CYAN</name>
<dbReference type="EMBL" id="AUZM01000039">
    <property type="protein sequence ID" value="ERT06269.1"/>
    <property type="molecule type" value="Genomic_DNA"/>
</dbReference>
<dbReference type="PROSITE" id="PS51194">
    <property type="entry name" value="HELICASE_CTER"/>
    <property type="match status" value="1"/>
</dbReference>
<evidence type="ECO:0000259" key="7">
    <source>
        <dbReference type="PROSITE" id="PS51192"/>
    </source>
</evidence>
<evidence type="ECO:0000256" key="4">
    <source>
        <dbReference type="ARBA" id="ARBA00022840"/>
    </source>
</evidence>
<dbReference type="AlphaFoldDB" id="U7QEB9"/>
<dbReference type="Proteomes" id="UP000017127">
    <property type="component" value="Unassembled WGS sequence"/>
</dbReference>
<feature type="coiled-coil region" evidence="5">
    <location>
        <begin position="590"/>
        <end position="656"/>
    </location>
</feature>
<dbReference type="PANTHER" id="PTHR12131">
    <property type="entry name" value="ATP-DEPENDENT RNA AND DNA HELICASE"/>
    <property type="match status" value="1"/>
</dbReference>
<dbReference type="InterPro" id="IPR001650">
    <property type="entry name" value="Helicase_C-like"/>
</dbReference>
<dbReference type="Gene3D" id="1.10.3380.30">
    <property type="match status" value="1"/>
</dbReference>
<accession>U7QEB9</accession>
<evidence type="ECO:0000256" key="1">
    <source>
        <dbReference type="ARBA" id="ARBA00022741"/>
    </source>
</evidence>
<dbReference type="GO" id="GO:0070478">
    <property type="term" value="P:nuclear-transcribed mRNA catabolic process, 3'-5' exonucleolytic nonsense-mediated decay"/>
    <property type="evidence" value="ECO:0007669"/>
    <property type="project" value="TreeGrafter"/>
</dbReference>
<dbReference type="Pfam" id="PF08148">
    <property type="entry name" value="DSHCT"/>
    <property type="match status" value="1"/>
</dbReference>
<dbReference type="InterPro" id="IPR014001">
    <property type="entry name" value="Helicase_ATP-bd"/>
</dbReference>
<feature type="domain" description="Helicase ATP-binding" evidence="7">
    <location>
        <begin position="29"/>
        <end position="192"/>
    </location>
</feature>
<dbReference type="GO" id="GO:0004386">
    <property type="term" value="F:helicase activity"/>
    <property type="evidence" value="ECO:0007669"/>
    <property type="project" value="UniProtKB-KW"/>
</dbReference>
<keyword evidence="2" id="KW-0378">Hydrolase</keyword>
<dbReference type="RefSeq" id="WP_023067492.1">
    <property type="nucleotide sequence ID" value="NZ_AUZM01000039.1"/>
</dbReference>
<dbReference type="PATRIC" id="fig|1348334.3.peg.3669"/>
<keyword evidence="5" id="KW-0175">Coiled coil</keyword>
<evidence type="ECO:0000256" key="6">
    <source>
        <dbReference type="SAM" id="MobiDB-lite"/>
    </source>
</evidence>
<dbReference type="Pfam" id="PF00271">
    <property type="entry name" value="Helicase_C"/>
    <property type="match status" value="1"/>
</dbReference>
<dbReference type="InterPro" id="IPR027417">
    <property type="entry name" value="P-loop_NTPase"/>
</dbReference>
<keyword evidence="1" id="KW-0547">Nucleotide-binding</keyword>
<dbReference type="SMART" id="SM00487">
    <property type="entry name" value="DEXDc"/>
    <property type="match status" value="1"/>
</dbReference>
<dbReference type="PROSITE" id="PS51192">
    <property type="entry name" value="HELICASE_ATP_BIND_1"/>
    <property type="match status" value="1"/>
</dbReference>
<dbReference type="GO" id="GO:0005524">
    <property type="term" value="F:ATP binding"/>
    <property type="evidence" value="ECO:0007669"/>
    <property type="project" value="UniProtKB-KW"/>
</dbReference>
<evidence type="ECO:0000256" key="2">
    <source>
        <dbReference type="ARBA" id="ARBA00022801"/>
    </source>
</evidence>
<dbReference type="SMART" id="SM01142">
    <property type="entry name" value="DSHCT"/>
    <property type="match status" value="1"/>
</dbReference>
<reference evidence="9 10" key="1">
    <citation type="journal article" date="2013" name="Front. Microbiol.">
        <title>Comparative genomic analyses of the cyanobacterium, Lyngbya aestuarii BL J, a powerful hydrogen producer.</title>
        <authorList>
            <person name="Kothari A."/>
            <person name="Vaughn M."/>
            <person name="Garcia-Pichel F."/>
        </authorList>
    </citation>
    <scope>NUCLEOTIDE SEQUENCE [LARGE SCALE GENOMIC DNA]</scope>
    <source>
        <strain evidence="9 10">BL J</strain>
    </source>
</reference>
<keyword evidence="10" id="KW-1185">Reference proteome</keyword>
<dbReference type="Pfam" id="PF00270">
    <property type="entry name" value="DEAD"/>
    <property type="match status" value="1"/>
</dbReference>
<evidence type="ECO:0000259" key="8">
    <source>
        <dbReference type="PROSITE" id="PS51194"/>
    </source>
</evidence>
<comment type="caution">
    <text evidence="9">The sequence shown here is derived from an EMBL/GenBank/DDBJ whole genome shotgun (WGS) entry which is preliminary data.</text>
</comment>
<proteinExistence type="predicted"/>
<dbReference type="Gene3D" id="3.40.50.300">
    <property type="entry name" value="P-loop containing nucleotide triphosphate hydrolases"/>
    <property type="match status" value="3"/>
</dbReference>
<dbReference type="SMART" id="SM00490">
    <property type="entry name" value="HELICc"/>
    <property type="match status" value="1"/>
</dbReference>
<dbReference type="InterPro" id="IPR011545">
    <property type="entry name" value="DEAD/DEAH_box_helicase_dom"/>
</dbReference>
<dbReference type="CDD" id="cd18795">
    <property type="entry name" value="SF2_C_Ski2"/>
    <property type="match status" value="1"/>
</dbReference>
<dbReference type="InterPro" id="IPR050699">
    <property type="entry name" value="RNA-DNA_Helicase"/>
</dbReference>
<evidence type="ECO:0000313" key="9">
    <source>
        <dbReference type="EMBL" id="ERT06269.1"/>
    </source>
</evidence>
<feature type="domain" description="Helicase C-terminal" evidence="8">
    <location>
        <begin position="391"/>
        <end position="565"/>
    </location>
</feature>
<dbReference type="InterPro" id="IPR012961">
    <property type="entry name" value="Ski2/MTR4_C"/>
</dbReference>
<dbReference type="SUPFAM" id="SSF52540">
    <property type="entry name" value="P-loop containing nucleoside triphosphate hydrolases"/>
    <property type="match status" value="3"/>
</dbReference>
<feature type="region of interest" description="Disordered" evidence="6">
    <location>
        <begin position="232"/>
        <end position="253"/>
    </location>
</feature>
<dbReference type="GO" id="GO:0003676">
    <property type="term" value="F:nucleic acid binding"/>
    <property type="evidence" value="ECO:0007669"/>
    <property type="project" value="InterPro"/>
</dbReference>
<evidence type="ECO:0000313" key="10">
    <source>
        <dbReference type="Proteomes" id="UP000017127"/>
    </source>
</evidence>
<dbReference type="PANTHER" id="PTHR12131:SF1">
    <property type="entry name" value="ATP-DEPENDENT RNA HELICASE SUPV3L1, MITOCHONDRIAL-RELATED"/>
    <property type="match status" value="1"/>
</dbReference>
<organism evidence="9 10">
    <name type="scientific">Lyngbya aestuarii BL J</name>
    <dbReference type="NCBI Taxonomy" id="1348334"/>
    <lineage>
        <taxon>Bacteria</taxon>
        <taxon>Bacillati</taxon>
        <taxon>Cyanobacteriota</taxon>
        <taxon>Cyanophyceae</taxon>
        <taxon>Oscillatoriophycideae</taxon>
        <taxon>Oscillatoriales</taxon>
        <taxon>Microcoleaceae</taxon>
        <taxon>Lyngbya</taxon>
    </lineage>
</organism>
<evidence type="ECO:0000256" key="3">
    <source>
        <dbReference type="ARBA" id="ARBA00022806"/>
    </source>
</evidence>
<keyword evidence="3 9" id="KW-0347">Helicase</keyword>
<dbReference type="GO" id="GO:0055087">
    <property type="term" value="C:Ski complex"/>
    <property type="evidence" value="ECO:0007669"/>
    <property type="project" value="TreeGrafter"/>
</dbReference>
<keyword evidence="4" id="KW-0067">ATP-binding</keyword>
<evidence type="ECO:0000256" key="5">
    <source>
        <dbReference type="SAM" id="Coils"/>
    </source>
</evidence>
<dbReference type="OrthoDB" id="3229913at2"/>
<protein>
    <submittedName>
        <fullName evidence="9">Helicase conserved C-terminal domain protein</fullName>
    </submittedName>
</protein>
<sequence length="1026" mass="115763">MSYSTPNSQPLELDKLFPFQLDPFQQDAIDALNAGKSVVVCAPTGSGKTLIGEYAIYHALSRGRRVFYTTPLKALSNQKLRDFQERFGVENVGLLTGDLSMNREAAVVVMTTEIFRNMLYGTPIGEVGTSLEGVEAVVLDECHYMNDRTRGTVWEESIIYCPPEIQLLALSATIANSDQLTDWLCKVHGPTELIHSNFRPVPLQFHFCNTQGLYPLLNDSGTEINRHLEPKKRRNNRFDNRRSRFHNKHKQQGQSLASALKQLQKQGTLPTIYFISSRKGCDRAVTDPKIERISFVNSSEADRLNTAINAFLNANPKLKQFKSLDSLSRGIATYHLELPPAWRIFVAELFRQGLVKVLFVPETLYVLYELQEEEMLPAIYFIFSRRGCDLAVEECFYAVHELGFISLVNEAEATLLREKIDIFCAHNTDVSPSRSIEPLYLGIAAHHAGILPTWKVLVEELFTLGLIKVVYATETLAAGINMPARTTVISSLSKRTDEGIRLLKPSEFLQMSGRAGRRGMDLLGHVVTVQTPFEGATEAAYLATTEPDPLVSQFTPSYGMVLNLLQTHSLEQAKALIERSFGQYLSTASLQPQSEEMQQLQAELADIEANLGLEGDQTIEDLETVIANYEKLQARLREERRLLKVLQDQAEETRTAGMSQALVSAGLGTLVSLRGKHVSPNARNPEDQPLGAVLVAQTPSPGQAPYFLCLGQDNRWYVVGASDVVGLHGDLPRLTAVDYMDIPDIPYKLGQKRKGDHLSEAVAQQISEVPMPEVPPEVQHQMQQVREIEEQLETHPLYEWGKPQKLLKRRERWTDLNYEVRLLQAEIEANQGHYWQKFLDLILILQQFEALDELQPTVLGQATAALRGDNELWLGIALMSGEFYELEPSQLAAACAALVTEISRSDTWTDYQLSEPVQSALERLWGLRKMLIKVQSHYQVEFLVLPERWEHQNMSAIIEQWGQGVDWLQLVEHTSLDEGDLVRMIRRTLDFLSQIPHVPHLNSSFKQKAIDAKKLLDRYPINEDVE</sequence>